<dbReference type="InterPro" id="IPR022047">
    <property type="entry name" value="Microcephalin-like"/>
</dbReference>
<organism evidence="3 4">
    <name type="scientific">Sodiomyces alkalinus (strain CBS 110278 / VKM F-3762 / F11)</name>
    <name type="common">Alkaliphilic filamentous fungus</name>
    <dbReference type="NCBI Taxonomy" id="1314773"/>
    <lineage>
        <taxon>Eukaryota</taxon>
        <taxon>Fungi</taxon>
        <taxon>Dikarya</taxon>
        <taxon>Ascomycota</taxon>
        <taxon>Pezizomycotina</taxon>
        <taxon>Sordariomycetes</taxon>
        <taxon>Hypocreomycetidae</taxon>
        <taxon>Glomerellales</taxon>
        <taxon>Plectosphaerellaceae</taxon>
        <taxon>Sodiomyces</taxon>
    </lineage>
</organism>
<feature type="region of interest" description="Disordered" evidence="1">
    <location>
        <begin position="587"/>
        <end position="677"/>
    </location>
</feature>
<dbReference type="CDD" id="cd17716">
    <property type="entry name" value="BRCT_microcephalin_rpt1"/>
    <property type="match status" value="1"/>
</dbReference>
<feature type="region of interest" description="Disordered" evidence="1">
    <location>
        <begin position="722"/>
        <end position="761"/>
    </location>
</feature>
<dbReference type="GeneID" id="39579014"/>
<feature type="region of interest" description="Disordered" evidence="1">
    <location>
        <begin position="1"/>
        <end position="498"/>
    </location>
</feature>
<dbReference type="STRING" id="1314773.A0A3N2QA63"/>
<feature type="compositionally biased region" description="Low complexity" evidence="1">
    <location>
        <begin position="105"/>
        <end position="137"/>
    </location>
</feature>
<feature type="compositionally biased region" description="Low complexity" evidence="1">
    <location>
        <begin position="256"/>
        <end position="282"/>
    </location>
</feature>
<feature type="compositionally biased region" description="Polar residues" evidence="1">
    <location>
        <begin position="922"/>
        <end position="940"/>
    </location>
</feature>
<feature type="domain" description="BRCT" evidence="2">
    <location>
        <begin position="985"/>
        <end position="1089"/>
    </location>
</feature>
<feature type="compositionally biased region" description="Basic and acidic residues" evidence="1">
    <location>
        <begin position="658"/>
        <end position="669"/>
    </location>
</feature>
<dbReference type="EMBL" id="ML119051">
    <property type="protein sequence ID" value="ROT43640.1"/>
    <property type="molecule type" value="Genomic_DNA"/>
</dbReference>
<feature type="compositionally biased region" description="Low complexity" evidence="1">
    <location>
        <begin position="410"/>
        <end position="423"/>
    </location>
</feature>
<dbReference type="RefSeq" id="XP_028471446.1">
    <property type="nucleotide sequence ID" value="XM_028610536.1"/>
</dbReference>
<feature type="region of interest" description="Disordered" evidence="1">
    <location>
        <begin position="1113"/>
        <end position="1166"/>
    </location>
</feature>
<name>A0A3N2QA63_SODAK</name>
<protein>
    <recommendedName>
        <fullName evidence="2">BRCT domain-containing protein</fullName>
    </recommendedName>
</protein>
<sequence length="1261" mass="136026">MDPQSPPKRMTRARAAAKAGETGSSKTSRVTTAASRAKAAASAGPVSNKRKTRSDDCEVEPQNKGRQRQQLRHEEEEEHNEATQRPESATRLTRATRGRPRKNPEPATAESSSSSATATATATTTSTSTSATAPTRAPRARAATRKTVVEPPRPESVKVEPSKPTTRGRPKKTPVSEDAPTSTAPDPPKKATTRSRTTVSSTATTMSATTTKEKVKKKVTFEAPEKENVDPDASKKSASADKAPAATGLRARPVRKAPLPRAALAATRAGSTSTSTSAAGPAREPKAPLSPKKVTQVPYSRDDSEDELTTMEKAPVRSMVKDPVKPPASALSSFRKPNLRLEQPDSVPEKPRSVDEKGEEEQEQEQEEEGLPRNALTSPARRLATSPSKEKESMKSPAKRGEGLTLPKLSSASAANPSSDAHATPFKSSLLNTPAKRPQSALKGFHLNLPSASRSASDENVSARNPSFLKSPAKRPHMSILPRPSPTPEEPVVEETSSAVNNALPAVVAEPSVEMSESPSEKPTALTSSEKLMIEEHSEEAMNQLADELDLREPLTLHFPGRLSAVLPRHADPALKDRPAILHEQFEGRAAQSAAPSPEPLQISYQEPSSAEVVDVVDPMVVDESDSPSQTASQPADSTTTPSAALSRSPPKGAFGLRQRDREPYHDLDSEPEDDDATCKLRMNHLASTTPATRSSRRSLASSARVPTAGFTPLAQQLSAWSTASPVKTTKQSVTPGGFASHGSRPKSPELEVTSDVEPSPVKSTFFEDEMTVRAESEAQESLNAAIDAVDAIDAGLMSGTEEPEFDDIMVTDEDMELAAEADEMSLLEPEQVYHGANTKSFDDSLSDASQEYGDENEMPVDPALARADTRPSVSIPPNTPMRTLHREFHTVSKVPLKPADDSTPRPRRKRAASISRLPVSRPTQGLTRSATVISYSPMKNNKIDDGQEDPGSGGRGTSAPATPTKSEAAWSNMGTPARTPRRDLNPSLLSGAVVFVDVHTSEGADASCIFVDLLNQMGARCVKNWAWNPDGTGGSDKVGITHVVYKDGGKRTLEKIRETRGLVQCVGVSWVLDCERENKWLDEQPYYIDTSLTPRGGARRRKTMEPRALEKMNGMLASGSPTKGRRRHTQTAPNTPMNRRDSTEWMHTPSDRAEEGDDDDDDHWQALLTPVPVTPAPDALARYAAELTPETPTMAFDFDDSPSKKAGLMTCPSKPSTYSEMGRGILDREKDESVLMRLMAARRKSLQFAPKVSSPLSKAW</sequence>
<dbReference type="InterPro" id="IPR001357">
    <property type="entry name" value="BRCT_dom"/>
</dbReference>
<feature type="compositionally biased region" description="Polar residues" evidence="1">
    <location>
        <begin position="450"/>
        <end position="465"/>
    </location>
</feature>
<dbReference type="AlphaFoldDB" id="A0A3N2QA63"/>
<feature type="compositionally biased region" description="Basic and acidic residues" evidence="1">
    <location>
        <begin position="388"/>
        <end position="402"/>
    </location>
</feature>
<dbReference type="OrthoDB" id="2384350at2759"/>
<feature type="compositionally biased region" description="Basic and acidic residues" evidence="1">
    <location>
        <begin position="347"/>
        <end position="356"/>
    </location>
</feature>
<feature type="compositionally biased region" description="Basic and acidic residues" evidence="1">
    <location>
        <begin position="152"/>
        <end position="161"/>
    </location>
</feature>
<evidence type="ECO:0000256" key="1">
    <source>
        <dbReference type="SAM" id="MobiDB-lite"/>
    </source>
</evidence>
<dbReference type="InterPro" id="IPR036420">
    <property type="entry name" value="BRCT_dom_sf"/>
</dbReference>
<dbReference type="Gene3D" id="3.40.50.10190">
    <property type="entry name" value="BRCT domain"/>
    <property type="match status" value="1"/>
</dbReference>
<evidence type="ECO:0000313" key="4">
    <source>
        <dbReference type="Proteomes" id="UP000272025"/>
    </source>
</evidence>
<feature type="compositionally biased region" description="Low complexity" evidence="1">
    <location>
        <begin position="194"/>
        <end position="210"/>
    </location>
</feature>
<reference evidence="3 4" key="1">
    <citation type="journal article" date="2018" name="Mol. Ecol.">
        <title>The obligate alkalophilic soda-lake fungus Sodiomyces alkalinus has shifted to a protein diet.</title>
        <authorList>
            <person name="Grum-Grzhimaylo A.A."/>
            <person name="Falkoski D.L."/>
            <person name="van den Heuvel J."/>
            <person name="Valero-Jimenez C.A."/>
            <person name="Min B."/>
            <person name="Choi I.G."/>
            <person name="Lipzen A."/>
            <person name="Daum C.G."/>
            <person name="Aanen D.K."/>
            <person name="Tsang A."/>
            <person name="Henrissat B."/>
            <person name="Bilanenko E.N."/>
            <person name="de Vries R.P."/>
            <person name="van Kan J.A.L."/>
            <person name="Grigoriev I.V."/>
            <person name="Debets A.J.M."/>
        </authorList>
    </citation>
    <scope>NUCLEOTIDE SEQUENCE [LARGE SCALE GENOMIC DNA]</scope>
    <source>
        <strain evidence="3 4">F11</strain>
    </source>
</reference>
<feature type="region of interest" description="Disordered" evidence="1">
    <location>
        <begin position="837"/>
        <end position="985"/>
    </location>
</feature>
<feature type="compositionally biased region" description="Low complexity" evidence="1">
    <location>
        <begin position="13"/>
        <end position="43"/>
    </location>
</feature>
<evidence type="ECO:0000313" key="3">
    <source>
        <dbReference type="EMBL" id="ROT43640.1"/>
    </source>
</evidence>
<dbReference type="PROSITE" id="PS50172">
    <property type="entry name" value="BRCT"/>
    <property type="match status" value="1"/>
</dbReference>
<feature type="compositionally biased region" description="Polar residues" evidence="1">
    <location>
        <begin position="722"/>
        <end position="735"/>
    </location>
</feature>
<dbReference type="Proteomes" id="UP000272025">
    <property type="component" value="Unassembled WGS sequence"/>
</dbReference>
<dbReference type="PANTHER" id="PTHR14625:SF3">
    <property type="entry name" value="MICROCEPHALIN"/>
    <property type="match status" value="1"/>
</dbReference>
<dbReference type="SUPFAM" id="SSF52113">
    <property type="entry name" value="BRCT domain"/>
    <property type="match status" value="1"/>
</dbReference>
<accession>A0A3N2QA63</accession>
<feature type="compositionally biased region" description="Basic and acidic residues" evidence="1">
    <location>
        <begin position="1139"/>
        <end position="1154"/>
    </location>
</feature>
<feature type="compositionally biased region" description="Acidic residues" evidence="1">
    <location>
        <begin position="357"/>
        <end position="369"/>
    </location>
</feature>
<feature type="region of interest" description="Disordered" evidence="1">
    <location>
        <begin position="510"/>
        <end position="529"/>
    </location>
</feature>
<evidence type="ECO:0000259" key="2">
    <source>
        <dbReference type="PROSITE" id="PS50172"/>
    </source>
</evidence>
<feature type="compositionally biased region" description="Polar residues" evidence="1">
    <location>
        <begin position="630"/>
        <end position="646"/>
    </location>
</feature>
<dbReference type="GO" id="GO:0000278">
    <property type="term" value="P:mitotic cell cycle"/>
    <property type="evidence" value="ECO:0007669"/>
    <property type="project" value="TreeGrafter"/>
</dbReference>
<dbReference type="PANTHER" id="PTHR14625">
    <property type="entry name" value="MICROCEPHALIN"/>
    <property type="match status" value="1"/>
</dbReference>
<gene>
    <name evidence="3" type="ORF">SODALDRAFT_327846</name>
</gene>
<proteinExistence type="predicted"/>
<feature type="compositionally biased region" description="Basic and acidic residues" evidence="1">
    <location>
        <begin position="219"/>
        <end position="239"/>
    </location>
</feature>
<feature type="compositionally biased region" description="Low complexity" evidence="1">
    <location>
        <begin position="610"/>
        <end position="620"/>
    </location>
</feature>
<keyword evidence="4" id="KW-1185">Reference proteome</keyword>